<organism evidence="2 3">
    <name type="scientific">Terricaulis silvestris</name>
    <dbReference type="NCBI Taxonomy" id="2686094"/>
    <lineage>
        <taxon>Bacteria</taxon>
        <taxon>Pseudomonadati</taxon>
        <taxon>Pseudomonadota</taxon>
        <taxon>Alphaproteobacteria</taxon>
        <taxon>Caulobacterales</taxon>
        <taxon>Caulobacteraceae</taxon>
        <taxon>Terricaulis</taxon>
    </lineage>
</organism>
<keyword evidence="3" id="KW-1185">Reference proteome</keyword>
<evidence type="ECO:0000313" key="3">
    <source>
        <dbReference type="Proteomes" id="UP000431269"/>
    </source>
</evidence>
<gene>
    <name evidence="2" type="ORF">DSM104635_02876</name>
</gene>
<evidence type="ECO:0000256" key="1">
    <source>
        <dbReference type="SAM" id="MobiDB-lite"/>
    </source>
</evidence>
<dbReference type="EMBL" id="CP047045">
    <property type="protein sequence ID" value="QGZ96020.1"/>
    <property type="molecule type" value="Genomic_DNA"/>
</dbReference>
<dbReference type="Proteomes" id="UP000431269">
    <property type="component" value="Chromosome"/>
</dbReference>
<dbReference type="KEGG" id="tsv:DSM104635_02876"/>
<sequence length="40" mass="4604">MINQILSRESETSQAKQGRRGVEKFYSRIEPAGLLKRLRG</sequence>
<accession>A0A6I6ML90</accession>
<name>A0A6I6ML90_9CAUL</name>
<dbReference type="AlphaFoldDB" id="A0A6I6ML90"/>
<feature type="region of interest" description="Disordered" evidence="1">
    <location>
        <begin position="1"/>
        <end position="22"/>
    </location>
</feature>
<feature type="compositionally biased region" description="Polar residues" evidence="1">
    <location>
        <begin position="1"/>
        <end position="16"/>
    </location>
</feature>
<proteinExistence type="predicted"/>
<reference evidence="3" key="1">
    <citation type="submission" date="2019-12" db="EMBL/GenBank/DDBJ databases">
        <title>Complete genome of Terracaulis silvestris 0127_4.</title>
        <authorList>
            <person name="Vieira S."/>
            <person name="Riedel T."/>
            <person name="Sproer C."/>
            <person name="Pascual J."/>
            <person name="Boedeker C."/>
            <person name="Overmann J."/>
        </authorList>
    </citation>
    <scope>NUCLEOTIDE SEQUENCE [LARGE SCALE GENOMIC DNA]</scope>
    <source>
        <strain evidence="3">0127_4</strain>
    </source>
</reference>
<protein>
    <submittedName>
        <fullName evidence="2">Uncharacterized protein</fullName>
    </submittedName>
</protein>
<evidence type="ECO:0000313" key="2">
    <source>
        <dbReference type="EMBL" id="QGZ96020.1"/>
    </source>
</evidence>